<evidence type="ECO:0000313" key="1">
    <source>
        <dbReference type="EMBL" id="OTG10518.1"/>
    </source>
</evidence>
<dbReference type="EMBL" id="CM007899">
    <property type="protein sequence ID" value="OTG10518.1"/>
    <property type="molecule type" value="Genomic_DNA"/>
</dbReference>
<dbReference type="InParanoid" id="A0A251THE7"/>
<name>A0A251THE7_HELAN</name>
<gene>
    <name evidence="1" type="ORF">HannXRQ_Chr10g0288511</name>
</gene>
<reference evidence="2" key="1">
    <citation type="journal article" date="2017" name="Nature">
        <title>The sunflower genome provides insights into oil metabolism, flowering and Asterid evolution.</title>
        <authorList>
            <person name="Badouin H."/>
            <person name="Gouzy J."/>
            <person name="Grassa C.J."/>
            <person name="Murat F."/>
            <person name="Staton S.E."/>
            <person name="Cottret L."/>
            <person name="Lelandais-Briere C."/>
            <person name="Owens G.L."/>
            <person name="Carrere S."/>
            <person name="Mayjonade B."/>
            <person name="Legrand L."/>
            <person name="Gill N."/>
            <person name="Kane N.C."/>
            <person name="Bowers J.E."/>
            <person name="Hubner S."/>
            <person name="Bellec A."/>
            <person name="Berard A."/>
            <person name="Berges H."/>
            <person name="Blanchet N."/>
            <person name="Boniface M.C."/>
            <person name="Brunel D."/>
            <person name="Catrice O."/>
            <person name="Chaidir N."/>
            <person name="Claudel C."/>
            <person name="Donnadieu C."/>
            <person name="Faraut T."/>
            <person name="Fievet G."/>
            <person name="Helmstetter N."/>
            <person name="King M."/>
            <person name="Knapp S.J."/>
            <person name="Lai Z."/>
            <person name="Le Paslier M.C."/>
            <person name="Lippi Y."/>
            <person name="Lorenzon L."/>
            <person name="Mandel J.R."/>
            <person name="Marage G."/>
            <person name="Marchand G."/>
            <person name="Marquand E."/>
            <person name="Bret-Mestries E."/>
            <person name="Morien E."/>
            <person name="Nambeesan S."/>
            <person name="Nguyen T."/>
            <person name="Pegot-Espagnet P."/>
            <person name="Pouilly N."/>
            <person name="Raftis F."/>
            <person name="Sallet E."/>
            <person name="Schiex T."/>
            <person name="Thomas J."/>
            <person name="Vandecasteele C."/>
            <person name="Vares D."/>
            <person name="Vear F."/>
            <person name="Vautrin S."/>
            <person name="Crespi M."/>
            <person name="Mangin B."/>
            <person name="Burke J.M."/>
            <person name="Salse J."/>
            <person name="Munos S."/>
            <person name="Vincourt P."/>
            <person name="Rieseberg L.H."/>
            <person name="Langlade N.B."/>
        </authorList>
    </citation>
    <scope>NUCLEOTIDE SEQUENCE [LARGE SCALE GENOMIC DNA]</scope>
    <source>
        <strain evidence="2">cv. SF193</strain>
    </source>
</reference>
<keyword evidence="2" id="KW-1185">Reference proteome</keyword>
<sequence length="68" mass="7619">MIETRRTVQRAGENTLICVKNRVFFAFDHEDSSVLDVQQAPISCFNGFLLMFSELSNAMKMGTLSKSG</sequence>
<proteinExistence type="predicted"/>
<protein>
    <submittedName>
        <fullName evidence="1">Uncharacterized protein</fullName>
    </submittedName>
</protein>
<organism evidence="1 2">
    <name type="scientific">Helianthus annuus</name>
    <name type="common">Common sunflower</name>
    <dbReference type="NCBI Taxonomy" id="4232"/>
    <lineage>
        <taxon>Eukaryota</taxon>
        <taxon>Viridiplantae</taxon>
        <taxon>Streptophyta</taxon>
        <taxon>Embryophyta</taxon>
        <taxon>Tracheophyta</taxon>
        <taxon>Spermatophyta</taxon>
        <taxon>Magnoliopsida</taxon>
        <taxon>eudicotyledons</taxon>
        <taxon>Gunneridae</taxon>
        <taxon>Pentapetalae</taxon>
        <taxon>asterids</taxon>
        <taxon>campanulids</taxon>
        <taxon>Asterales</taxon>
        <taxon>Asteraceae</taxon>
        <taxon>Asteroideae</taxon>
        <taxon>Heliantheae alliance</taxon>
        <taxon>Heliantheae</taxon>
        <taxon>Helianthus</taxon>
    </lineage>
</organism>
<dbReference type="Proteomes" id="UP000215914">
    <property type="component" value="Chromosome 10"/>
</dbReference>
<accession>A0A251THE7</accession>
<dbReference type="AlphaFoldDB" id="A0A251THE7"/>
<evidence type="ECO:0000313" key="2">
    <source>
        <dbReference type="Proteomes" id="UP000215914"/>
    </source>
</evidence>